<dbReference type="GO" id="GO:0000150">
    <property type="term" value="F:DNA strand exchange activity"/>
    <property type="evidence" value="ECO:0007669"/>
    <property type="project" value="InterPro"/>
</dbReference>
<accession>A0A8S5M5P5</accession>
<proteinExistence type="predicted"/>
<protein>
    <submittedName>
        <fullName evidence="3">Integrase</fullName>
    </submittedName>
</protein>
<dbReference type="Gene3D" id="3.40.50.1390">
    <property type="entry name" value="Resolvase, N-terminal catalytic domain"/>
    <property type="match status" value="1"/>
</dbReference>
<dbReference type="InterPro" id="IPR036162">
    <property type="entry name" value="Resolvase-like_N_sf"/>
</dbReference>
<dbReference type="InterPro" id="IPR006119">
    <property type="entry name" value="Resolv_N"/>
</dbReference>
<evidence type="ECO:0000259" key="2">
    <source>
        <dbReference type="PROSITE" id="PS51737"/>
    </source>
</evidence>
<reference evidence="3" key="1">
    <citation type="journal article" date="2021" name="Proc. Natl. Acad. Sci. U.S.A.">
        <title>A Catalog of Tens of Thousands of Viruses from Human Metagenomes Reveals Hidden Associations with Chronic Diseases.</title>
        <authorList>
            <person name="Tisza M.J."/>
            <person name="Buck C.B."/>
        </authorList>
    </citation>
    <scope>NUCLEOTIDE SEQUENCE</scope>
    <source>
        <strain evidence="3">Ctulf7</strain>
    </source>
</reference>
<dbReference type="SUPFAM" id="SSF53041">
    <property type="entry name" value="Resolvase-like"/>
    <property type="match status" value="1"/>
</dbReference>
<dbReference type="InterPro" id="IPR038109">
    <property type="entry name" value="DNA_bind_recomb_sf"/>
</dbReference>
<dbReference type="InterPro" id="IPR050639">
    <property type="entry name" value="SSR_resolvase"/>
</dbReference>
<dbReference type="InterPro" id="IPR011109">
    <property type="entry name" value="DNA_bind_recombinase_dom"/>
</dbReference>
<dbReference type="Pfam" id="PF00239">
    <property type="entry name" value="Resolvase"/>
    <property type="match status" value="1"/>
</dbReference>
<dbReference type="CDD" id="cd00338">
    <property type="entry name" value="Ser_Recombinase"/>
    <property type="match status" value="1"/>
</dbReference>
<organism evidence="3">
    <name type="scientific">Siphoviridae sp. ctulf7</name>
    <dbReference type="NCBI Taxonomy" id="2826505"/>
    <lineage>
        <taxon>Viruses</taxon>
        <taxon>Duplodnaviria</taxon>
        <taxon>Heunggongvirae</taxon>
        <taxon>Uroviricota</taxon>
        <taxon>Caudoviricetes</taxon>
    </lineage>
</organism>
<feature type="domain" description="Recombinase" evidence="2">
    <location>
        <begin position="164"/>
        <end position="294"/>
    </location>
</feature>
<dbReference type="Pfam" id="PF07508">
    <property type="entry name" value="Recombinase"/>
    <property type="match status" value="1"/>
</dbReference>
<dbReference type="PANTHER" id="PTHR30461:SF23">
    <property type="entry name" value="DNA RECOMBINASE-RELATED"/>
    <property type="match status" value="1"/>
</dbReference>
<dbReference type="GO" id="GO:0003677">
    <property type="term" value="F:DNA binding"/>
    <property type="evidence" value="ECO:0007669"/>
    <property type="project" value="InterPro"/>
</dbReference>
<dbReference type="Gene3D" id="3.90.1750.20">
    <property type="entry name" value="Putative Large Serine Recombinase, Chain B, Domain 2"/>
    <property type="match status" value="1"/>
</dbReference>
<name>A0A8S5M5P5_9CAUD</name>
<keyword evidence="1" id="KW-0175">Coiled coil</keyword>
<dbReference type="SMART" id="SM00857">
    <property type="entry name" value="Resolvase"/>
    <property type="match status" value="1"/>
</dbReference>
<feature type="coiled-coil region" evidence="1">
    <location>
        <begin position="377"/>
        <end position="439"/>
    </location>
</feature>
<dbReference type="EMBL" id="BK014825">
    <property type="protein sequence ID" value="DAD77415.1"/>
    <property type="molecule type" value="Genomic_DNA"/>
</dbReference>
<sequence>MSEYLMYLRKSRQDDPNENVEEVLSKHEIQLQEYALRNFKYHIPEEDIYREVVSGETIDDRPMINELFKSIESGDIKGVLVIEPQRLTRGDMLDCGTVEHLFRYTNTLVVTPPKTYDLSDKYDRKLFEMELSRGSDFLDYTKEILERGRKASTRRGNYVHSIPPYGYDKVRINKDWTLVPNETESQYVKLAFKLFNDGLGCNGVAHKLDALGARTRNGKPFESCVVSQMLQNPVYIGKLKIGNRSTVKVVENGKLIKKRIRNKNYDVVDGKHEALIDADTFEKAQERFGSNTKENTSHELKNMYAGLMKCGICGKAIMIVPYSNTCKRVDRYKCRNSFNCGNISHRFDEINDAIVEGLKKHLHDFEVKYMEDTPADNEAKQTLLNSLKKNFEEIDKKMNSICEYLESGLYTADMFLSRKKALEEEKERLIVAIENTKKEMHSECDLEEKIITLHKALDMLNDDSISAKTKNRFLKTFIKVIYYKKTKEDGISLDIILL</sequence>
<evidence type="ECO:0000256" key="1">
    <source>
        <dbReference type="SAM" id="Coils"/>
    </source>
</evidence>
<dbReference type="PANTHER" id="PTHR30461">
    <property type="entry name" value="DNA-INVERTASE FROM LAMBDOID PROPHAGE"/>
    <property type="match status" value="1"/>
</dbReference>
<evidence type="ECO:0000313" key="3">
    <source>
        <dbReference type="EMBL" id="DAD77415.1"/>
    </source>
</evidence>
<dbReference type="PROSITE" id="PS51737">
    <property type="entry name" value="RECOMBINASE_DNA_BIND"/>
    <property type="match status" value="1"/>
</dbReference>